<feature type="region of interest" description="Disordered" evidence="1">
    <location>
        <begin position="274"/>
        <end position="310"/>
    </location>
</feature>
<feature type="compositionally biased region" description="Basic and acidic residues" evidence="1">
    <location>
        <begin position="295"/>
        <end position="304"/>
    </location>
</feature>
<organism evidence="2 3">
    <name type="scientific">Scheffersomyces spartinae</name>
    <dbReference type="NCBI Taxonomy" id="45513"/>
    <lineage>
        <taxon>Eukaryota</taxon>
        <taxon>Fungi</taxon>
        <taxon>Dikarya</taxon>
        <taxon>Ascomycota</taxon>
        <taxon>Saccharomycotina</taxon>
        <taxon>Pichiomycetes</taxon>
        <taxon>Debaryomycetaceae</taxon>
        <taxon>Scheffersomyces</taxon>
    </lineage>
</organism>
<reference evidence="2" key="1">
    <citation type="submission" date="2021-03" db="EMBL/GenBank/DDBJ databases">
        <authorList>
            <person name="Palmer J.M."/>
        </authorList>
    </citation>
    <scope>NUCLEOTIDE SEQUENCE</scope>
    <source>
        <strain evidence="2">ARV_011</strain>
    </source>
</reference>
<dbReference type="Proteomes" id="UP000790833">
    <property type="component" value="Unassembled WGS sequence"/>
</dbReference>
<keyword evidence="3" id="KW-1185">Reference proteome</keyword>
<evidence type="ECO:0000313" key="2">
    <source>
        <dbReference type="EMBL" id="KAG7194262.1"/>
    </source>
</evidence>
<dbReference type="AlphaFoldDB" id="A0A9P7VAC4"/>
<dbReference type="OrthoDB" id="4024171at2759"/>
<dbReference type="GeneID" id="66118363"/>
<sequence>MELQETYNENFTLYVPFLFRQWRLAHRNAVNAATGNGRNLAPAQFPDNDDPEIESASPARQEMLSRAARAAREYAMADSDVDDDDISTVIGSIHNTAISVASSSSSSPSPPSSGPTSMTIMGRSTSRYNNKRVLIIANEFLKHNAFVFVDGDSFKQFKQLRMNIKQDKKTSSVFYDPATQSYKRFPLQNLPSSDSGLIPDLRQHIIGPDYKALGYGLPLFKVQVPYLSSFRKNAPFVVFKRFREVPLPPVYGQKVVVDEGALYADDDMDINTQTAISKDHKANAQVTESSRRRHSDLGGRKSESESPVSLQDNDYETYDYCTVHVKYFQHCRRYILQFNPENEPLFSVLVFQHNFKPFADFLYKNTRFRVYGTPIVTGYLVNYNPTLKLMIVDPDSPSLVDEIINKKQEFDLKSLIKRKRSSSISENSNSGIAINPVDKRVEGMDNPYPGASNGLIYLDYLSATSHTSSSLVANKLPTFGIFKDVMIYDVEEDNFRIIPKKYTEIGKIETYQELNNNRSTSAQPFQESLSSSKSVDTDTLVLTAVMLTLHEVSIRNSNRQNSLLSNWSLQALNGSTYRYGNVGAFAY</sequence>
<evidence type="ECO:0000256" key="1">
    <source>
        <dbReference type="SAM" id="MobiDB-lite"/>
    </source>
</evidence>
<dbReference type="RefSeq" id="XP_043049809.1">
    <property type="nucleotide sequence ID" value="XM_043195636.1"/>
</dbReference>
<dbReference type="EMBL" id="JAHMUF010000008">
    <property type="protein sequence ID" value="KAG7194262.1"/>
    <property type="molecule type" value="Genomic_DNA"/>
</dbReference>
<gene>
    <name evidence="2" type="ORF">KQ657_004989</name>
</gene>
<feature type="region of interest" description="Disordered" evidence="1">
    <location>
        <begin position="100"/>
        <end position="122"/>
    </location>
</feature>
<evidence type="ECO:0000313" key="3">
    <source>
        <dbReference type="Proteomes" id="UP000790833"/>
    </source>
</evidence>
<accession>A0A9P7VAC4</accession>
<protein>
    <submittedName>
        <fullName evidence="2">Uncharacterized protein</fullName>
    </submittedName>
</protein>
<name>A0A9P7VAC4_9ASCO</name>
<comment type="caution">
    <text evidence="2">The sequence shown here is derived from an EMBL/GenBank/DDBJ whole genome shotgun (WGS) entry which is preliminary data.</text>
</comment>
<proteinExistence type="predicted"/>
<feature type="region of interest" description="Disordered" evidence="1">
    <location>
        <begin position="36"/>
        <end position="59"/>
    </location>
</feature>